<feature type="domain" description="BTB" evidence="4">
    <location>
        <begin position="382"/>
        <end position="455"/>
    </location>
</feature>
<dbReference type="AlphaFoldDB" id="A0A8C4Q9R6"/>
<dbReference type="PANTHER" id="PTHR45632">
    <property type="entry name" value="LD33804P"/>
    <property type="match status" value="1"/>
</dbReference>
<dbReference type="GeneTree" id="ENSGT00940000158824"/>
<organism evidence="5 6">
    <name type="scientific">Eptatretus burgeri</name>
    <name type="common">Inshore hagfish</name>
    <dbReference type="NCBI Taxonomy" id="7764"/>
    <lineage>
        <taxon>Eukaryota</taxon>
        <taxon>Metazoa</taxon>
        <taxon>Chordata</taxon>
        <taxon>Craniata</taxon>
        <taxon>Vertebrata</taxon>
        <taxon>Cyclostomata</taxon>
        <taxon>Myxini</taxon>
        <taxon>Myxiniformes</taxon>
        <taxon>Myxinidae</taxon>
        <taxon>Eptatretinae</taxon>
        <taxon>Eptatretus</taxon>
    </lineage>
</organism>
<dbReference type="InterPro" id="IPR000210">
    <property type="entry name" value="BTB/POZ_dom"/>
</dbReference>
<dbReference type="SUPFAM" id="SSF117281">
    <property type="entry name" value="Kelch motif"/>
    <property type="match status" value="1"/>
</dbReference>
<dbReference type="PROSITE" id="PS50097">
    <property type="entry name" value="BTB"/>
    <property type="match status" value="1"/>
</dbReference>
<feature type="region of interest" description="Disordered" evidence="3">
    <location>
        <begin position="1"/>
        <end position="28"/>
    </location>
</feature>
<dbReference type="Pfam" id="PF07707">
    <property type="entry name" value="BACK"/>
    <property type="match status" value="1"/>
</dbReference>
<dbReference type="Gene3D" id="3.30.710.10">
    <property type="entry name" value="Potassium Channel Kv1.1, Chain A"/>
    <property type="match status" value="1"/>
</dbReference>
<evidence type="ECO:0000259" key="4">
    <source>
        <dbReference type="PROSITE" id="PS50097"/>
    </source>
</evidence>
<dbReference type="SUPFAM" id="SSF54695">
    <property type="entry name" value="POZ domain"/>
    <property type="match status" value="1"/>
</dbReference>
<dbReference type="SMART" id="SM00225">
    <property type="entry name" value="BTB"/>
    <property type="match status" value="1"/>
</dbReference>
<evidence type="ECO:0000256" key="2">
    <source>
        <dbReference type="ARBA" id="ARBA00022737"/>
    </source>
</evidence>
<dbReference type="InterPro" id="IPR011705">
    <property type="entry name" value="BACK"/>
</dbReference>
<feature type="compositionally biased region" description="Polar residues" evidence="3">
    <location>
        <begin position="276"/>
        <end position="291"/>
    </location>
</feature>
<dbReference type="Ensembl" id="ENSEBUT00000012456.1">
    <property type="protein sequence ID" value="ENSEBUP00000011880.1"/>
    <property type="gene ID" value="ENSEBUG00000007599.1"/>
</dbReference>
<keyword evidence="2" id="KW-0677">Repeat</keyword>
<evidence type="ECO:0000313" key="5">
    <source>
        <dbReference type="Ensembl" id="ENSEBUP00000011880.1"/>
    </source>
</evidence>
<evidence type="ECO:0000256" key="1">
    <source>
        <dbReference type="ARBA" id="ARBA00022441"/>
    </source>
</evidence>
<dbReference type="InterPro" id="IPR015915">
    <property type="entry name" value="Kelch-typ_b-propeller"/>
</dbReference>
<evidence type="ECO:0000313" key="6">
    <source>
        <dbReference type="Proteomes" id="UP000694388"/>
    </source>
</evidence>
<dbReference type="Pfam" id="PF00651">
    <property type="entry name" value="BTB"/>
    <property type="match status" value="1"/>
</dbReference>
<name>A0A8C4Q9R6_EPTBU</name>
<keyword evidence="1" id="KW-0880">Kelch repeat</keyword>
<dbReference type="Gene3D" id="1.25.40.420">
    <property type="match status" value="1"/>
</dbReference>
<reference evidence="5" key="1">
    <citation type="submission" date="2025-08" db="UniProtKB">
        <authorList>
            <consortium name="Ensembl"/>
        </authorList>
    </citation>
    <scope>IDENTIFICATION</scope>
</reference>
<dbReference type="OMA" id="SHSYGMN"/>
<dbReference type="InterPro" id="IPR006652">
    <property type="entry name" value="Kelch_1"/>
</dbReference>
<dbReference type="Pfam" id="PF01344">
    <property type="entry name" value="Kelch_1"/>
    <property type="match status" value="4"/>
</dbReference>
<dbReference type="SMART" id="SM00875">
    <property type="entry name" value="BACK"/>
    <property type="match status" value="1"/>
</dbReference>
<evidence type="ECO:0000256" key="3">
    <source>
        <dbReference type="SAM" id="MobiDB-lite"/>
    </source>
</evidence>
<accession>A0A8C4Q9R6</accession>
<proteinExistence type="predicted"/>
<protein>
    <submittedName>
        <fullName evidence="5">Kelch like family member 29</fullName>
    </submittedName>
</protein>
<dbReference type="SMART" id="SM00612">
    <property type="entry name" value="Kelch"/>
    <property type="match status" value="4"/>
</dbReference>
<keyword evidence="6" id="KW-1185">Reference proteome</keyword>
<dbReference type="Proteomes" id="UP000694388">
    <property type="component" value="Unplaced"/>
</dbReference>
<feature type="region of interest" description="Disordered" evidence="3">
    <location>
        <begin position="276"/>
        <end position="300"/>
    </location>
</feature>
<dbReference type="PANTHER" id="PTHR45632:SF3">
    <property type="entry name" value="KELCH-LIKE PROTEIN 32"/>
    <property type="match status" value="1"/>
</dbReference>
<dbReference type="Gene3D" id="2.120.10.80">
    <property type="entry name" value="Kelch-type beta propeller"/>
    <property type="match status" value="1"/>
</dbReference>
<dbReference type="FunFam" id="1.25.40.420:FF:000001">
    <property type="entry name" value="Kelch-like family member 12"/>
    <property type="match status" value="1"/>
</dbReference>
<reference evidence="5" key="2">
    <citation type="submission" date="2025-09" db="UniProtKB">
        <authorList>
            <consortium name="Ensembl"/>
        </authorList>
    </citation>
    <scope>IDENTIFICATION</scope>
</reference>
<sequence>MSWSAQGRVERNYRGMSRQGQGVRGPNRGVEVVMGMNKARSASPFVSKPPSLLSEASLLRQLGRMPWKAEQPPSKRMKDNMTSQWAQSIPRMLQSSRIPGPGPIALPTASAMITAISTQTAPHHGAQLAPPVPPPHSLITCSAPGGATALNQQFLSLLPSLLQIQQPLPQAQGLGINVGAQHIPQPHHQSQPQTSPLFPQAVALSAPAVQPALLPVSVAPSGTSLLQTGPTLAVPMQVPSSAGLLPLPSMPAFPIVSQAAHPGIAMGPVTFSLSSNVPQPHQLQHQPISHTQAHSQPQLQPQCQSQFQLQSQIQAQLQLQQGAQVQMPVVAEANVMMNGMSSDGGDQKLRVVGNGEYEYIDGSHPNELLKELNRQRLAGEFTDVTLSVQGGHSLNAHRNVLSSCSPFFKEMIKSGLDEVGGDSTVKLELFIPDVSQEAMELLLGFVYTGSLLLNATNTKPLLEAASKFQCHNFCQVCSSFFEKQISIRNCLGIQSLAKAMSCPELEETARIFAMQHFPEVCASDEILHLNKNELVSYLSSDDLNARVEEPVYEVAIRWLRHENGRMKFSADVLSAVRLPFIHPSYLFDTVDKDEIVRSTETCRELVNEAKRYHMLPHARQDMQTPQTRPRTVVGMVEVIVVVGGRHFDSSSQRNLTAVSCHRPQDTRWFPLASLPFFDREFYSVVASGDNMYLTGGMEGGLILSDIWCYSSLADRWNLALRMALPRCRHNNIALDSKIYALGGLGVAGNLNHAERFDTVTSQREDIAMLPRAVHSAAAATYGGRIYLFGGVNESGRSACIMQSYLPHCNTWSYIETPMIDNKNTPAVVVGDLIYILGGTYARATTIYDPKKENIKSGPDMNYSRQFCGAVVHDGKVYVMGGLAHPEGPALATTEMFDPSTNTWTLHHDLPCPVYRHGCGIIRKSLPSS</sequence>
<dbReference type="InterPro" id="IPR011333">
    <property type="entry name" value="SKP1/BTB/POZ_sf"/>
</dbReference>